<dbReference type="InterPro" id="IPR004183">
    <property type="entry name" value="Xdiol_dOase_suB"/>
</dbReference>
<dbReference type="PANTHER" id="PTHR30096">
    <property type="entry name" value="4,5-DOPA DIOXYGENASE EXTRADIOL-LIKE PROTEIN"/>
    <property type="match status" value="1"/>
</dbReference>
<gene>
    <name evidence="7" type="ORF">Thini_4206</name>
</gene>
<feature type="domain" description="Extradiol ring-cleavage dioxygenase class III enzyme subunit B" evidence="6">
    <location>
        <begin position="6"/>
        <end position="246"/>
    </location>
</feature>
<evidence type="ECO:0000256" key="1">
    <source>
        <dbReference type="ARBA" id="ARBA00001947"/>
    </source>
</evidence>
<proteinExistence type="inferred from homology"/>
<evidence type="ECO:0000256" key="3">
    <source>
        <dbReference type="ARBA" id="ARBA00022723"/>
    </source>
</evidence>
<dbReference type="SUPFAM" id="SSF53213">
    <property type="entry name" value="LigB-like"/>
    <property type="match status" value="1"/>
</dbReference>
<keyword evidence="7" id="KW-0223">Dioxygenase</keyword>
<accession>A0A656HNS7</accession>
<keyword evidence="5" id="KW-0560">Oxidoreductase</keyword>
<dbReference type="GO" id="GO:0016702">
    <property type="term" value="F:oxidoreductase activity, acting on single donors with incorporation of molecular oxygen, incorporation of two atoms of oxygen"/>
    <property type="evidence" value="ECO:0007669"/>
    <property type="project" value="UniProtKB-ARBA"/>
</dbReference>
<keyword evidence="3" id="KW-0479">Metal-binding</keyword>
<evidence type="ECO:0000256" key="5">
    <source>
        <dbReference type="ARBA" id="ARBA00023002"/>
    </source>
</evidence>
<evidence type="ECO:0000256" key="2">
    <source>
        <dbReference type="ARBA" id="ARBA00007581"/>
    </source>
</evidence>
<dbReference type="EMBL" id="JH651384">
    <property type="protein sequence ID" value="EIJ36695.1"/>
    <property type="molecule type" value="Genomic_DNA"/>
</dbReference>
<evidence type="ECO:0000313" key="8">
    <source>
        <dbReference type="Proteomes" id="UP000005317"/>
    </source>
</evidence>
<evidence type="ECO:0000256" key="4">
    <source>
        <dbReference type="ARBA" id="ARBA00022833"/>
    </source>
</evidence>
<dbReference type="GO" id="GO:0008198">
    <property type="term" value="F:ferrous iron binding"/>
    <property type="evidence" value="ECO:0007669"/>
    <property type="project" value="InterPro"/>
</dbReference>
<evidence type="ECO:0000259" key="6">
    <source>
        <dbReference type="Pfam" id="PF02900"/>
    </source>
</evidence>
<organism evidence="7 8">
    <name type="scientific">Thiothrix nivea (strain ATCC 35100 / DSM 5205 / JP2)</name>
    <dbReference type="NCBI Taxonomy" id="870187"/>
    <lineage>
        <taxon>Bacteria</taxon>
        <taxon>Pseudomonadati</taxon>
        <taxon>Pseudomonadota</taxon>
        <taxon>Gammaproteobacteria</taxon>
        <taxon>Thiotrichales</taxon>
        <taxon>Thiotrichaceae</taxon>
        <taxon>Thiothrix</taxon>
    </lineage>
</organism>
<dbReference type="PIRSF" id="PIRSF006157">
    <property type="entry name" value="Doxgns_DODA"/>
    <property type="match status" value="1"/>
</dbReference>
<reference evidence="8" key="1">
    <citation type="journal article" date="2011" name="Stand. Genomic Sci.">
        <title>Genome sequence of the filamentous, gliding Thiothrix nivea neotype strain (JP2(T)).</title>
        <authorList>
            <person name="Lapidus A."/>
            <person name="Nolan M."/>
            <person name="Lucas S."/>
            <person name="Glavina Del Rio T."/>
            <person name="Tice H."/>
            <person name="Cheng J.F."/>
            <person name="Tapia R."/>
            <person name="Han C."/>
            <person name="Goodwin L."/>
            <person name="Pitluck S."/>
            <person name="Liolios K."/>
            <person name="Pagani I."/>
            <person name="Ivanova N."/>
            <person name="Huntemann M."/>
            <person name="Mavromatis K."/>
            <person name="Mikhailova N."/>
            <person name="Pati A."/>
            <person name="Chen A."/>
            <person name="Palaniappan K."/>
            <person name="Land M."/>
            <person name="Brambilla E.M."/>
            <person name="Rohde M."/>
            <person name="Abt B."/>
            <person name="Verbarg S."/>
            <person name="Goker M."/>
            <person name="Bristow J."/>
            <person name="Eisen J.A."/>
            <person name="Markowitz V."/>
            <person name="Hugenholtz P."/>
            <person name="Kyrpides N.C."/>
            <person name="Klenk H.P."/>
            <person name="Woyke T."/>
        </authorList>
    </citation>
    <scope>NUCLEOTIDE SEQUENCE [LARGE SCALE GENOMIC DNA]</scope>
    <source>
        <strain evidence="8">ATCC 35100 / DSM 5205 / JP2</strain>
    </source>
</reference>
<dbReference type="RefSeq" id="WP_002710563.1">
    <property type="nucleotide sequence ID" value="NZ_JH651384.1"/>
</dbReference>
<comment type="similarity">
    <text evidence="2">Belongs to the DODA-type extradiol aromatic ring-opening dioxygenase family.</text>
</comment>
<name>A0A656HNS7_THINJ</name>
<dbReference type="OrthoDB" id="9790889at2"/>
<evidence type="ECO:0000313" key="7">
    <source>
        <dbReference type="EMBL" id="EIJ36695.1"/>
    </source>
</evidence>
<dbReference type="InterPro" id="IPR014436">
    <property type="entry name" value="Extradiol_dOase_DODA"/>
</dbReference>
<comment type="cofactor">
    <cofactor evidence="1">
        <name>Zn(2+)</name>
        <dbReference type="ChEBI" id="CHEBI:29105"/>
    </cofactor>
</comment>
<sequence length="257" mass="28400">MLSPLVFISHGSPDVALQDGATVQCWQQLGQELPRPRAILLLSAHWETAQPMISTAAQPQTIHDFGGFPRTLYEMQYPAAGMPELAQRVGECLAAGGFTLGEHQQRGLDHGAWIPLRNMYPQADIPVVQLSIQPHAGTEWHWRLGQALRPLREEGILIMASGAVTHNFGWLSRTQTPLPQAQVFSDWLGEKLAARDLPALLDYRRQAPHGVDSHPTEEHLLPLFVALGASGEDESLTRLTPEYCYGGLAMDAYVWDS</sequence>
<keyword evidence="8" id="KW-1185">Reference proteome</keyword>
<dbReference type="CDD" id="cd07363">
    <property type="entry name" value="45_DOPA_Dioxygenase"/>
    <property type="match status" value="1"/>
</dbReference>
<protein>
    <submittedName>
        <fullName evidence="7">Extradiol ring-cleavage dioxygenase class III protein subunit B</fullName>
    </submittedName>
</protein>
<dbReference type="PANTHER" id="PTHR30096:SF0">
    <property type="entry name" value="4,5-DOPA DIOXYGENASE EXTRADIOL-LIKE PROTEIN"/>
    <property type="match status" value="1"/>
</dbReference>
<keyword evidence="4" id="KW-0862">Zinc</keyword>
<dbReference type="Gene3D" id="3.40.830.10">
    <property type="entry name" value="LigB-like"/>
    <property type="match status" value="1"/>
</dbReference>
<dbReference type="Proteomes" id="UP000005317">
    <property type="component" value="Unassembled WGS sequence"/>
</dbReference>
<dbReference type="Pfam" id="PF02900">
    <property type="entry name" value="LigB"/>
    <property type="match status" value="1"/>
</dbReference>
<dbReference type="AlphaFoldDB" id="A0A656HNS7"/>
<dbReference type="GO" id="GO:0008270">
    <property type="term" value="F:zinc ion binding"/>
    <property type="evidence" value="ECO:0007669"/>
    <property type="project" value="InterPro"/>
</dbReference>